<organism evidence="7 8">
    <name type="scientific">candidate division WOR-3 bacterium</name>
    <dbReference type="NCBI Taxonomy" id="2052148"/>
    <lineage>
        <taxon>Bacteria</taxon>
        <taxon>Bacteria division WOR-3</taxon>
    </lineage>
</organism>
<keyword evidence="2" id="KW-1003">Cell membrane</keyword>
<dbReference type="InterPro" id="IPR001851">
    <property type="entry name" value="ABC_transp_permease"/>
</dbReference>
<dbReference type="CDD" id="cd06581">
    <property type="entry name" value="TM_PBP1_LivM_like"/>
    <property type="match status" value="1"/>
</dbReference>
<feature type="transmembrane region" description="Helical" evidence="6">
    <location>
        <begin position="21"/>
        <end position="39"/>
    </location>
</feature>
<sequence>MRRLYLIIPLLIFPIIIRDTYLLHLAILFLIWAILGQAWNLLGGYCGQASFGHAAFFGLGAYGAGLLALKLHLSAWWGIITGPLLAAIIAIPIGLVCLRLRGPYFALSMLAAAEVLRLICTNETTLTNGPVGILIMPSFVSKVPYYYIILLIGIAVYGLTYLIINSRLGYYFKAIREDQDAAEAIGINTSWYKLIALLISALFTGLTGAFYLNYMGYIDPPIAFSLIDISITMILVVMIGGAGTFDGPIIGALIMVIAGEAFRVFFGQAHVFIYGLLIILIILFTPNGLICLKRRA</sequence>
<dbReference type="PANTHER" id="PTHR30482">
    <property type="entry name" value="HIGH-AFFINITY BRANCHED-CHAIN AMINO ACID TRANSPORT SYSTEM PERMEASE"/>
    <property type="match status" value="1"/>
</dbReference>
<dbReference type="PANTHER" id="PTHR30482:SF10">
    <property type="entry name" value="HIGH-AFFINITY BRANCHED-CHAIN AMINO ACID TRANSPORT PROTEIN BRAE"/>
    <property type="match status" value="1"/>
</dbReference>
<dbReference type="EMBL" id="QNBE01000097">
    <property type="protein sequence ID" value="RKX69232.1"/>
    <property type="molecule type" value="Genomic_DNA"/>
</dbReference>
<accession>A0A660SFB9</accession>
<evidence type="ECO:0000313" key="7">
    <source>
        <dbReference type="EMBL" id="RKX69232.1"/>
    </source>
</evidence>
<dbReference type="GO" id="GO:0005886">
    <property type="term" value="C:plasma membrane"/>
    <property type="evidence" value="ECO:0007669"/>
    <property type="project" value="UniProtKB-SubCell"/>
</dbReference>
<feature type="transmembrane region" description="Helical" evidence="6">
    <location>
        <begin position="272"/>
        <end position="292"/>
    </location>
</feature>
<comment type="subcellular location">
    <subcellularLocation>
        <location evidence="1">Cell membrane</location>
        <topology evidence="1">Multi-pass membrane protein</topology>
    </subcellularLocation>
</comment>
<dbReference type="Proteomes" id="UP000268469">
    <property type="component" value="Unassembled WGS sequence"/>
</dbReference>
<dbReference type="InterPro" id="IPR043428">
    <property type="entry name" value="LivM-like"/>
</dbReference>
<feature type="transmembrane region" description="Helical" evidence="6">
    <location>
        <begin position="51"/>
        <end position="69"/>
    </location>
</feature>
<keyword evidence="3 6" id="KW-0812">Transmembrane</keyword>
<reference evidence="7 8" key="1">
    <citation type="submission" date="2018-06" db="EMBL/GenBank/DDBJ databases">
        <title>Extensive metabolic versatility and redundancy in microbially diverse, dynamic hydrothermal sediments.</title>
        <authorList>
            <person name="Dombrowski N."/>
            <person name="Teske A."/>
            <person name="Baker B.J."/>
        </authorList>
    </citation>
    <scope>NUCLEOTIDE SEQUENCE [LARGE SCALE GENOMIC DNA]</scope>
    <source>
        <strain evidence="7">B36_G15</strain>
    </source>
</reference>
<protein>
    <submittedName>
        <fullName evidence="7">Branched-chain amino acid ABC transporter permease</fullName>
    </submittedName>
</protein>
<feature type="transmembrane region" description="Helical" evidence="6">
    <location>
        <begin position="76"/>
        <end position="101"/>
    </location>
</feature>
<evidence type="ECO:0000256" key="1">
    <source>
        <dbReference type="ARBA" id="ARBA00004651"/>
    </source>
</evidence>
<comment type="caution">
    <text evidence="7">The sequence shown here is derived from an EMBL/GenBank/DDBJ whole genome shotgun (WGS) entry which is preliminary data.</text>
</comment>
<dbReference type="AlphaFoldDB" id="A0A660SFB9"/>
<evidence type="ECO:0000313" key="8">
    <source>
        <dbReference type="Proteomes" id="UP000268469"/>
    </source>
</evidence>
<proteinExistence type="predicted"/>
<evidence type="ECO:0000256" key="2">
    <source>
        <dbReference type="ARBA" id="ARBA00022475"/>
    </source>
</evidence>
<gene>
    <name evidence="7" type="ORF">DRP53_08790</name>
</gene>
<keyword evidence="4 6" id="KW-1133">Transmembrane helix</keyword>
<dbReference type="GO" id="GO:0015658">
    <property type="term" value="F:branched-chain amino acid transmembrane transporter activity"/>
    <property type="evidence" value="ECO:0007669"/>
    <property type="project" value="InterPro"/>
</dbReference>
<keyword evidence="5 6" id="KW-0472">Membrane</keyword>
<dbReference type="Pfam" id="PF02653">
    <property type="entry name" value="BPD_transp_2"/>
    <property type="match status" value="1"/>
</dbReference>
<evidence type="ECO:0000256" key="3">
    <source>
        <dbReference type="ARBA" id="ARBA00022692"/>
    </source>
</evidence>
<feature type="transmembrane region" description="Helical" evidence="6">
    <location>
        <begin position="145"/>
        <end position="164"/>
    </location>
</feature>
<feature type="transmembrane region" description="Helical" evidence="6">
    <location>
        <begin position="194"/>
        <end position="216"/>
    </location>
</feature>
<evidence type="ECO:0000256" key="4">
    <source>
        <dbReference type="ARBA" id="ARBA00022989"/>
    </source>
</evidence>
<evidence type="ECO:0000256" key="5">
    <source>
        <dbReference type="ARBA" id="ARBA00023136"/>
    </source>
</evidence>
<feature type="transmembrane region" description="Helical" evidence="6">
    <location>
        <begin position="222"/>
        <end position="242"/>
    </location>
</feature>
<feature type="transmembrane region" description="Helical" evidence="6">
    <location>
        <begin position="249"/>
        <end position="266"/>
    </location>
</feature>
<name>A0A660SFB9_UNCW3</name>
<evidence type="ECO:0000256" key="6">
    <source>
        <dbReference type="SAM" id="Phobius"/>
    </source>
</evidence>